<evidence type="ECO:0000313" key="3">
    <source>
        <dbReference type="Proteomes" id="UP001054945"/>
    </source>
</evidence>
<accession>A0AAV4XUA4</accession>
<feature type="region of interest" description="Disordered" evidence="1">
    <location>
        <begin position="1"/>
        <end position="44"/>
    </location>
</feature>
<feature type="compositionally biased region" description="Basic and acidic residues" evidence="1">
    <location>
        <begin position="23"/>
        <end position="44"/>
    </location>
</feature>
<comment type="caution">
    <text evidence="2">The sequence shown here is derived from an EMBL/GenBank/DDBJ whole genome shotgun (WGS) entry which is preliminary data.</text>
</comment>
<dbReference type="Proteomes" id="UP001054945">
    <property type="component" value="Unassembled WGS sequence"/>
</dbReference>
<dbReference type="EMBL" id="BPLR01000966">
    <property type="protein sequence ID" value="GIY98785.1"/>
    <property type="molecule type" value="Genomic_DNA"/>
</dbReference>
<dbReference type="AlphaFoldDB" id="A0AAV4XUA4"/>
<keyword evidence="3" id="KW-1185">Reference proteome</keyword>
<evidence type="ECO:0000256" key="1">
    <source>
        <dbReference type="SAM" id="MobiDB-lite"/>
    </source>
</evidence>
<evidence type="ECO:0000313" key="2">
    <source>
        <dbReference type="EMBL" id="GIY98785.1"/>
    </source>
</evidence>
<organism evidence="2 3">
    <name type="scientific">Caerostris extrusa</name>
    <name type="common">Bark spider</name>
    <name type="synonym">Caerostris bankana</name>
    <dbReference type="NCBI Taxonomy" id="172846"/>
    <lineage>
        <taxon>Eukaryota</taxon>
        <taxon>Metazoa</taxon>
        <taxon>Ecdysozoa</taxon>
        <taxon>Arthropoda</taxon>
        <taxon>Chelicerata</taxon>
        <taxon>Arachnida</taxon>
        <taxon>Araneae</taxon>
        <taxon>Araneomorphae</taxon>
        <taxon>Entelegynae</taxon>
        <taxon>Araneoidea</taxon>
        <taxon>Araneidae</taxon>
        <taxon>Caerostris</taxon>
    </lineage>
</organism>
<sequence length="86" mass="9770">MGEKSFFPAQVQRKRNSLSEGDSPGKRETKGIFKDSVGRTGERGIRERKNDFSNRMAVPSHKVQLSSLLLISKPIDWKKSHYLVPV</sequence>
<reference evidence="2 3" key="1">
    <citation type="submission" date="2021-06" db="EMBL/GenBank/DDBJ databases">
        <title>Caerostris extrusa draft genome.</title>
        <authorList>
            <person name="Kono N."/>
            <person name="Arakawa K."/>
        </authorList>
    </citation>
    <scope>NUCLEOTIDE SEQUENCE [LARGE SCALE GENOMIC DNA]</scope>
</reference>
<gene>
    <name evidence="2" type="ORF">CEXT_123181</name>
</gene>
<name>A0AAV4XUA4_CAEEX</name>
<proteinExistence type="predicted"/>
<protein>
    <submittedName>
        <fullName evidence="2">Uncharacterized protein</fullName>
    </submittedName>
</protein>